<evidence type="ECO:0000313" key="1">
    <source>
        <dbReference type="EMBL" id="CEK48748.1"/>
    </source>
</evidence>
<dbReference type="EMBL" id="HACG01001883">
    <property type="protein sequence ID" value="CEK48748.1"/>
    <property type="molecule type" value="Transcribed_RNA"/>
</dbReference>
<organism evidence="1">
    <name type="scientific">Arion vulgaris</name>
    <dbReference type="NCBI Taxonomy" id="1028688"/>
    <lineage>
        <taxon>Eukaryota</taxon>
        <taxon>Metazoa</taxon>
        <taxon>Spiralia</taxon>
        <taxon>Lophotrochozoa</taxon>
        <taxon>Mollusca</taxon>
        <taxon>Gastropoda</taxon>
        <taxon>Heterobranchia</taxon>
        <taxon>Euthyneura</taxon>
        <taxon>Panpulmonata</taxon>
        <taxon>Eupulmonata</taxon>
        <taxon>Stylommatophora</taxon>
        <taxon>Helicina</taxon>
        <taxon>Arionoidea</taxon>
        <taxon>Arionidae</taxon>
        <taxon>Arion</taxon>
    </lineage>
</organism>
<accession>A0A0B6XY08</accession>
<sequence>MTMTRNFNRLSQTKTTKETTNTCVLAEHLNRIQLKTKIIKCLAAFRNSSNLQDVLLTDDRHVQHAADHY</sequence>
<protein>
    <submittedName>
        <fullName evidence="1">Uncharacterized protein</fullName>
    </submittedName>
</protein>
<name>A0A0B6XY08_9EUPU</name>
<gene>
    <name evidence="1" type="primary">ORF5052</name>
</gene>
<proteinExistence type="predicted"/>
<dbReference type="AlphaFoldDB" id="A0A0B6XY08"/>
<reference evidence="1" key="1">
    <citation type="submission" date="2014-12" db="EMBL/GenBank/DDBJ databases">
        <title>Insight into the proteome of Arion vulgaris.</title>
        <authorList>
            <person name="Aradska J."/>
            <person name="Bulat T."/>
            <person name="Smidak R."/>
            <person name="Sarate P."/>
            <person name="Gangsoo J."/>
            <person name="Sialana F."/>
            <person name="Bilban M."/>
            <person name="Lubec G."/>
        </authorList>
    </citation>
    <scope>NUCLEOTIDE SEQUENCE</scope>
    <source>
        <tissue evidence="1">Skin</tissue>
    </source>
</reference>